<evidence type="ECO:0000256" key="2">
    <source>
        <dbReference type="SAM" id="SignalP"/>
    </source>
</evidence>
<evidence type="ECO:0000256" key="1">
    <source>
        <dbReference type="SAM" id="MobiDB-lite"/>
    </source>
</evidence>
<sequence length="727" mass="80457">MPTLRKISHYCCAVVSLLIWNTAMSVNAAPNLVPTEPSTEPNYWCTWYSQNYWIGHGTDLKTLKGVKGAAARDEINEHATFNQKDGWAVSYLPRGREDYIFLIDHGWQTKDPNKRIAGGDTAFNLVMDEEDFPRYAKLEPKERLKQFNADIKKLGWNSLGIWMRGNVTEEQARTFVQWSKYAGIHYWKIDGGDTSAFYCFKAKQEIFPELVLEYVTGAGGNINPKWNQKQPSYPSVYEIGGSLQKPMLNCLKNSDVFRTYDSSPLLMTSTTLRRVHDILKQSQQQPQYRSILNVQDDCNTAIGLGVLVASKRHPNFNERTYKGRDLHHQLAGPRAMQKRIDEAQRFGRWSRLAPAFPAGEGSYLASENELIDRCQFTEYDTWAQNTYGKMVSQSAPAIMARNMPLAIVEIDGPAPFVCTTTYPNGATGIATEGRVSPENKWFEPRAKVTVKIKDAKQIIGIAGHYQELVLDFAGSLSGVKHVWAQDLLATEAKDIMSEVRIEGSRLILPGKLIDQIGTSAATPGDISAPGLVLRLEGENLPIAGEDFTPKTKPITSVKNISPKPSQQADGYRGTATLTKVGDSYKVTANGANQYALKALQKTLTTGKVTFTWDMTPAEQEKSKNGFLIVASDDQATSAIVAGSWMGSNKIVLFENQADWTAAPTVPCEVKGTVTCSLNVDLDARTAALTVNGKTTKISYTESFTSISHVGFGVHRTTTTFSVPNVTK</sequence>
<keyword evidence="2" id="KW-0732">Signal</keyword>
<feature type="signal peptide" evidence="2">
    <location>
        <begin position="1"/>
        <end position="28"/>
    </location>
</feature>
<evidence type="ECO:0000313" key="3">
    <source>
        <dbReference type="EMBL" id="BDS06884.1"/>
    </source>
</evidence>
<feature type="chain" id="PRO_5043557620" evidence="2">
    <location>
        <begin position="29"/>
        <end position="727"/>
    </location>
</feature>
<dbReference type="AlphaFoldDB" id="A0AAT9FLP1"/>
<dbReference type="KEGG" id="osu:NT6N_19240"/>
<protein>
    <submittedName>
        <fullName evidence="3">Uncharacterized protein</fullName>
    </submittedName>
</protein>
<proteinExistence type="predicted"/>
<reference evidence="3" key="1">
    <citation type="submission" date="2024-07" db="EMBL/GenBank/DDBJ databases">
        <title>Complete genome sequence of Verrucomicrobiaceae bacterium NT6N.</title>
        <authorList>
            <person name="Huang C."/>
            <person name="Takami H."/>
            <person name="Hamasaki K."/>
        </authorList>
    </citation>
    <scope>NUCLEOTIDE SEQUENCE</scope>
    <source>
        <strain evidence="3">NT6N</strain>
    </source>
</reference>
<feature type="region of interest" description="Disordered" evidence="1">
    <location>
        <begin position="544"/>
        <end position="571"/>
    </location>
</feature>
<organism evidence="3">
    <name type="scientific">Oceaniferula spumae</name>
    <dbReference type="NCBI Taxonomy" id="2979115"/>
    <lineage>
        <taxon>Bacteria</taxon>
        <taxon>Pseudomonadati</taxon>
        <taxon>Verrucomicrobiota</taxon>
        <taxon>Verrucomicrobiia</taxon>
        <taxon>Verrucomicrobiales</taxon>
        <taxon>Verrucomicrobiaceae</taxon>
        <taxon>Oceaniferula</taxon>
    </lineage>
</organism>
<feature type="compositionally biased region" description="Polar residues" evidence="1">
    <location>
        <begin position="553"/>
        <end position="568"/>
    </location>
</feature>
<dbReference type="SUPFAM" id="SSF51445">
    <property type="entry name" value="(Trans)glycosidases"/>
    <property type="match status" value="1"/>
</dbReference>
<accession>A0AAT9FLP1</accession>
<dbReference type="Gene3D" id="2.60.120.560">
    <property type="entry name" value="Exo-inulinase, domain 1"/>
    <property type="match status" value="1"/>
</dbReference>
<name>A0AAT9FLP1_9BACT</name>
<dbReference type="EMBL" id="AP026866">
    <property type="protein sequence ID" value="BDS06884.1"/>
    <property type="molecule type" value="Genomic_DNA"/>
</dbReference>
<gene>
    <name evidence="3" type="ORF">NT6N_19240</name>
</gene>
<dbReference type="InterPro" id="IPR017853">
    <property type="entry name" value="GH"/>
</dbReference>